<name>A0ABT4RUG1_9ACTN</name>
<dbReference type="PRINTS" id="PR00080">
    <property type="entry name" value="SDRFAMILY"/>
</dbReference>
<dbReference type="RefSeq" id="WP_202957812.1">
    <property type="nucleotide sequence ID" value="NZ_JAPCID010000079.1"/>
</dbReference>
<dbReference type="PANTHER" id="PTHR44196">
    <property type="entry name" value="DEHYDROGENASE/REDUCTASE SDR FAMILY MEMBER 7B"/>
    <property type="match status" value="1"/>
</dbReference>
<keyword evidence="2" id="KW-0560">Oxidoreductase</keyword>
<evidence type="ECO:0000256" key="2">
    <source>
        <dbReference type="ARBA" id="ARBA00023002"/>
    </source>
</evidence>
<evidence type="ECO:0000256" key="3">
    <source>
        <dbReference type="RuleBase" id="RU000363"/>
    </source>
</evidence>
<dbReference type="Pfam" id="PF00106">
    <property type="entry name" value="adh_short"/>
    <property type="match status" value="1"/>
</dbReference>
<reference evidence="4" key="1">
    <citation type="submission" date="2022-10" db="EMBL/GenBank/DDBJ databases">
        <title>The WGS of Solirubrobacter sp. CPCC 204708.</title>
        <authorList>
            <person name="Jiang Z."/>
        </authorList>
    </citation>
    <scope>NUCLEOTIDE SEQUENCE</scope>
    <source>
        <strain evidence="4">CPCC 204708</strain>
    </source>
</reference>
<dbReference type="Proteomes" id="UP001147700">
    <property type="component" value="Unassembled WGS sequence"/>
</dbReference>
<comment type="caution">
    <text evidence="4">The sequence shown here is derived from an EMBL/GenBank/DDBJ whole genome shotgun (WGS) entry which is preliminary data.</text>
</comment>
<dbReference type="Gene3D" id="3.40.50.720">
    <property type="entry name" value="NAD(P)-binding Rossmann-like Domain"/>
    <property type="match status" value="1"/>
</dbReference>
<dbReference type="EMBL" id="JAPCID010000079">
    <property type="protein sequence ID" value="MDA0142224.1"/>
    <property type="molecule type" value="Genomic_DNA"/>
</dbReference>
<dbReference type="PRINTS" id="PR00081">
    <property type="entry name" value="GDHRDH"/>
</dbReference>
<dbReference type="InterPro" id="IPR036291">
    <property type="entry name" value="NAD(P)-bd_dom_sf"/>
</dbReference>
<keyword evidence="5" id="KW-1185">Reference proteome</keyword>
<accession>A0ABT4RUG1</accession>
<dbReference type="PANTHER" id="PTHR44196:SF1">
    <property type="entry name" value="DEHYDROGENASE_REDUCTASE SDR FAMILY MEMBER 7B"/>
    <property type="match status" value="1"/>
</dbReference>
<dbReference type="InterPro" id="IPR002347">
    <property type="entry name" value="SDR_fam"/>
</dbReference>
<gene>
    <name evidence="4" type="ORF">OJ962_32365</name>
</gene>
<dbReference type="InterPro" id="IPR020904">
    <property type="entry name" value="Sc_DH/Rdtase_CS"/>
</dbReference>
<comment type="similarity">
    <text evidence="1 3">Belongs to the short-chain dehydrogenases/reductases (SDR) family.</text>
</comment>
<evidence type="ECO:0000313" key="5">
    <source>
        <dbReference type="Proteomes" id="UP001147700"/>
    </source>
</evidence>
<evidence type="ECO:0000313" key="4">
    <source>
        <dbReference type="EMBL" id="MDA0142224.1"/>
    </source>
</evidence>
<protein>
    <submittedName>
        <fullName evidence="4">SDR family NAD(P)-dependent oxidoreductase</fullName>
    </submittedName>
</protein>
<dbReference type="PROSITE" id="PS00061">
    <property type="entry name" value="ADH_SHORT"/>
    <property type="match status" value="1"/>
</dbReference>
<proteinExistence type="inferred from homology"/>
<sequence>MRRIIITGAAGGIGSATVQLLRSRGAQVVGLDLAGADIECDVRSQESVDRAVSAAIEQLGGLDVLINNAGLGTPQSAAEPPDEAALKVLDVNLVGPWRVTSAALPALRESHGRVVNVASGLAHVTVPFATAYTISKRGVVAYSDLLRLEEGDRVDVTTVYPGYIRTSIHAESQAAGVPLEGAVPVEDVSDAARTLVRAALGAPVRDLATTREGTLTYAVVRLAPRRVVDAITRRQMQRLARKGHFAESGLAGGFVRRISS</sequence>
<organism evidence="4 5">
    <name type="scientific">Solirubrobacter deserti</name>
    <dbReference type="NCBI Taxonomy" id="2282478"/>
    <lineage>
        <taxon>Bacteria</taxon>
        <taxon>Bacillati</taxon>
        <taxon>Actinomycetota</taxon>
        <taxon>Thermoleophilia</taxon>
        <taxon>Solirubrobacterales</taxon>
        <taxon>Solirubrobacteraceae</taxon>
        <taxon>Solirubrobacter</taxon>
    </lineage>
</organism>
<dbReference type="SUPFAM" id="SSF51735">
    <property type="entry name" value="NAD(P)-binding Rossmann-fold domains"/>
    <property type="match status" value="1"/>
</dbReference>
<evidence type="ECO:0000256" key="1">
    <source>
        <dbReference type="ARBA" id="ARBA00006484"/>
    </source>
</evidence>